<keyword evidence="1" id="KW-1133">Transmembrane helix</keyword>
<organism evidence="3 4">
    <name type="scientific">Sodaliphilus pleomorphus</name>
    <dbReference type="NCBI Taxonomy" id="2606626"/>
    <lineage>
        <taxon>Bacteria</taxon>
        <taxon>Pseudomonadati</taxon>
        <taxon>Bacteroidota</taxon>
        <taxon>Bacteroidia</taxon>
        <taxon>Bacteroidales</taxon>
        <taxon>Muribaculaceae</taxon>
        <taxon>Sodaliphilus</taxon>
    </lineage>
</organism>
<dbReference type="GO" id="GO:0016747">
    <property type="term" value="F:acyltransferase activity, transferring groups other than amino-acyl groups"/>
    <property type="evidence" value="ECO:0007669"/>
    <property type="project" value="InterPro"/>
</dbReference>
<dbReference type="InterPro" id="IPR002656">
    <property type="entry name" value="Acyl_transf_3_dom"/>
</dbReference>
<proteinExistence type="predicted"/>
<feature type="transmembrane region" description="Helical" evidence="1">
    <location>
        <begin position="35"/>
        <end position="53"/>
    </location>
</feature>
<feature type="transmembrane region" description="Helical" evidence="1">
    <location>
        <begin position="109"/>
        <end position="130"/>
    </location>
</feature>
<feature type="transmembrane region" description="Helical" evidence="1">
    <location>
        <begin position="203"/>
        <end position="226"/>
    </location>
</feature>
<keyword evidence="3" id="KW-0012">Acyltransferase</keyword>
<keyword evidence="3" id="KW-0808">Transferase</keyword>
<feature type="transmembrane region" description="Helical" evidence="1">
    <location>
        <begin position="142"/>
        <end position="169"/>
    </location>
</feature>
<dbReference type="AlphaFoldDB" id="A0A6L5XFI6"/>
<feature type="transmembrane region" description="Helical" evidence="1">
    <location>
        <begin position="12"/>
        <end position="29"/>
    </location>
</feature>
<dbReference type="PANTHER" id="PTHR37312">
    <property type="entry name" value="MEMBRANE-BOUND ACYLTRANSFERASE YKRP-RELATED"/>
    <property type="match status" value="1"/>
</dbReference>
<feature type="domain" description="Acyltransferase 3" evidence="2">
    <location>
        <begin position="6"/>
        <end position="290"/>
    </location>
</feature>
<protein>
    <submittedName>
        <fullName evidence="3">Acyltransferase</fullName>
    </submittedName>
</protein>
<feature type="transmembrane region" description="Helical" evidence="1">
    <location>
        <begin position="65"/>
        <end position="89"/>
    </location>
</feature>
<evidence type="ECO:0000259" key="2">
    <source>
        <dbReference type="Pfam" id="PF01757"/>
    </source>
</evidence>
<keyword evidence="4" id="KW-1185">Reference proteome</keyword>
<evidence type="ECO:0000313" key="4">
    <source>
        <dbReference type="Proteomes" id="UP000483362"/>
    </source>
</evidence>
<sequence length="309" mass="35532">MKYSKDIDFFRAILICLVILVHIVNFGNIHPLAKSAILSFMMPTFLVITGYLVNIDKTIREFLRYIGQILLPYVIRVTGYAVLSLYLPVRDGIKVFNLSTILDIICIKSIGPYWFLHVMIVCGVIYYFAFHISRKIDITARYSIFAALLIITALFTPFLSLEAAFYYFVGVGIRQYCKDFSRVYLNSFWPLLPFGLLVVHPRFHGWGTISVLVCVFSFLSFSSYFICFFKGRTKSIIEYIGRNTFPIYIFHPMFTMLSKFLSPAFKWDFTGLSHAILIIVIGVAGSICIAKVLDWSHLSYLLGKKKILR</sequence>
<evidence type="ECO:0000313" key="3">
    <source>
        <dbReference type="EMBL" id="MSS18254.1"/>
    </source>
</evidence>
<gene>
    <name evidence="3" type="ORF">FYJ29_10855</name>
</gene>
<dbReference type="RefSeq" id="WP_154326831.1">
    <property type="nucleotide sequence ID" value="NZ_CP045696.1"/>
</dbReference>
<dbReference type="PANTHER" id="PTHR37312:SF1">
    <property type="entry name" value="MEMBRANE-BOUND ACYLTRANSFERASE YKRP-RELATED"/>
    <property type="match status" value="1"/>
</dbReference>
<keyword evidence="1" id="KW-0812">Transmembrane</keyword>
<name>A0A6L5XFI6_9BACT</name>
<feature type="transmembrane region" description="Helical" evidence="1">
    <location>
        <begin position="271"/>
        <end position="293"/>
    </location>
</feature>
<comment type="caution">
    <text evidence="3">The sequence shown here is derived from an EMBL/GenBank/DDBJ whole genome shotgun (WGS) entry which is preliminary data.</text>
</comment>
<evidence type="ECO:0000256" key="1">
    <source>
        <dbReference type="SAM" id="Phobius"/>
    </source>
</evidence>
<dbReference type="Pfam" id="PF01757">
    <property type="entry name" value="Acyl_transf_3"/>
    <property type="match status" value="1"/>
</dbReference>
<dbReference type="EMBL" id="VULT01000018">
    <property type="protein sequence ID" value="MSS18254.1"/>
    <property type="molecule type" value="Genomic_DNA"/>
</dbReference>
<keyword evidence="1" id="KW-0472">Membrane</keyword>
<dbReference type="InterPro" id="IPR052734">
    <property type="entry name" value="Nod_factor_acetyltransferase"/>
</dbReference>
<dbReference type="Proteomes" id="UP000483362">
    <property type="component" value="Unassembled WGS sequence"/>
</dbReference>
<accession>A0A6L5XFI6</accession>
<reference evidence="3 4" key="1">
    <citation type="submission" date="2019-08" db="EMBL/GenBank/DDBJ databases">
        <title>In-depth cultivation of the pig gut microbiome towards novel bacterial diversity and tailored functional studies.</title>
        <authorList>
            <person name="Wylensek D."/>
            <person name="Hitch T.C.A."/>
            <person name="Clavel T."/>
        </authorList>
    </citation>
    <scope>NUCLEOTIDE SEQUENCE [LARGE SCALE GENOMIC DNA]</scope>
    <source>
        <strain evidence="3 4">Oil-RF-744-WCA-WT-10</strain>
    </source>
</reference>